<dbReference type="EMBL" id="QLTT01000014">
    <property type="protein sequence ID" value="RAS59476.1"/>
    <property type="molecule type" value="Genomic_DNA"/>
</dbReference>
<protein>
    <recommendedName>
        <fullName evidence="3">Restriction alleviation protein Lar</fullName>
    </recommendedName>
</protein>
<gene>
    <name evidence="1" type="ORF">C8D87_11488</name>
</gene>
<evidence type="ECO:0000313" key="1">
    <source>
        <dbReference type="EMBL" id="RAS59476.1"/>
    </source>
</evidence>
<evidence type="ECO:0000313" key="2">
    <source>
        <dbReference type="Proteomes" id="UP000248714"/>
    </source>
</evidence>
<organism evidence="1 2">
    <name type="scientific">Lentzea atacamensis</name>
    <dbReference type="NCBI Taxonomy" id="531938"/>
    <lineage>
        <taxon>Bacteria</taxon>
        <taxon>Bacillati</taxon>
        <taxon>Actinomycetota</taxon>
        <taxon>Actinomycetes</taxon>
        <taxon>Pseudonocardiales</taxon>
        <taxon>Pseudonocardiaceae</taxon>
        <taxon>Lentzea</taxon>
    </lineage>
</organism>
<dbReference type="RefSeq" id="WP_112231916.1">
    <property type="nucleotide sequence ID" value="NZ_QLTT01000014.1"/>
</dbReference>
<evidence type="ECO:0008006" key="3">
    <source>
        <dbReference type="Google" id="ProtNLM"/>
    </source>
</evidence>
<sequence length="185" mass="20436">MSTTVLLAPFPSCPDCRRPLQLRFDTKYVYCLNTRCEFDGVAAGEVVGDEGQPGRGLPRPVSKGRSVPWVAPVIGDQVTWKALNAVRVRAAEQHWLCQYCGDALNSAPTAWVVVAQGEVAAGDGLHKGCLELAREECPALRNDPCFVFAEVRREDQAHDWSPVIERLMAYEDQHGRLPDLVPLHS</sequence>
<reference evidence="1 2" key="1">
    <citation type="submission" date="2018-06" db="EMBL/GenBank/DDBJ databases">
        <title>Genomic Encyclopedia of Type Strains, Phase IV (KMG-IV): sequencing the most valuable type-strain genomes for metagenomic binning, comparative biology and taxonomic classification.</title>
        <authorList>
            <person name="Goeker M."/>
        </authorList>
    </citation>
    <scope>NUCLEOTIDE SEQUENCE [LARGE SCALE GENOMIC DNA]</scope>
    <source>
        <strain evidence="1 2">DSM 45479</strain>
    </source>
</reference>
<accession>A0ABX9DW04</accession>
<dbReference type="Proteomes" id="UP000248714">
    <property type="component" value="Unassembled WGS sequence"/>
</dbReference>
<keyword evidence="2" id="KW-1185">Reference proteome</keyword>
<name>A0ABX9DW04_9PSEU</name>
<proteinExistence type="predicted"/>
<comment type="caution">
    <text evidence="1">The sequence shown here is derived from an EMBL/GenBank/DDBJ whole genome shotgun (WGS) entry which is preliminary data.</text>
</comment>